<name>A0A8N4IC06_ELAGV</name>
<dbReference type="Proteomes" id="UP000504607">
    <property type="component" value="Chromosome 15"/>
</dbReference>
<sequence>MVVSLFLRSLGPSNKVEIVEQEGFECVPSSHRGRVSGLVIHKRKSSNKTSPRRRSKDGLGPSPAFKTPSKPRPTQVVTKNAFAGLDSSKVQYLKIYGPSLDILPLFILLMPVGSPEEAPKGTPKMQAVACRESKVVLEVPITSTLPATFEPPLEASVDVARPSLPSSFGGPNFIKRVRLVHQKLSIFQPEWLITMGKSMLNT</sequence>
<feature type="region of interest" description="Disordered" evidence="1">
    <location>
        <begin position="37"/>
        <end position="74"/>
    </location>
</feature>
<dbReference type="AlphaFoldDB" id="A0A8N4IC06"/>
<proteinExistence type="predicted"/>
<gene>
    <name evidence="3" type="primary">LOC109506674</name>
</gene>
<accession>A0A8N4IC06</accession>
<organism evidence="2 3">
    <name type="scientific">Elaeis guineensis var. tenera</name>
    <name type="common">Oil palm</name>
    <dbReference type="NCBI Taxonomy" id="51953"/>
    <lineage>
        <taxon>Eukaryota</taxon>
        <taxon>Viridiplantae</taxon>
        <taxon>Streptophyta</taxon>
        <taxon>Embryophyta</taxon>
        <taxon>Tracheophyta</taxon>
        <taxon>Spermatophyta</taxon>
        <taxon>Magnoliopsida</taxon>
        <taxon>Liliopsida</taxon>
        <taxon>Arecaceae</taxon>
        <taxon>Arecoideae</taxon>
        <taxon>Cocoseae</taxon>
        <taxon>Elaeidinae</taxon>
        <taxon>Elaeis</taxon>
    </lineage>
</organism>
<feature type="compositionally biased region" description="Basic residues" evidence="1">
    <location>
        <begin position="40"/>
        <end position="55"/>
    </location>
</feature>
<reference evidence="3" key="1">
    <citation type="submission" date="2025-08" db="UniProtKB">
        <authorList>
            <consortium name="RefSeq"/>
        </authorList>
    </citation>
    <scope>IDENTIFICATION</scope>
</reference>
<evidence type="ECO:0000313" key="2">
    <source>
        <dbReference type="Proteomes" id="UP000504607"/>
    </source>
</evidence>
<evidence type="ECO:0000313" key="3">
    <source>
        <dbReference type="RefSeq" id="XP_029124406.1"/>
    </source>
</evidence>
<evidence type="ECO:0000256" key="1">
    <source>
        <dbReference type="SAM" id="MobiDB-lite"/>
    </source>
</evidence>
<keyword evidence="2" id="KW-1185">Reference proteome</keyword>
<dbReference type="RefSeq" id="XP_029124406.1">
    <property type="nucleotide sequence ID" value="XM_029268573.1"/>
</dbReference>
<protein>
    <submittedName>
        <fullName evidence="3">Uncharacterized protein LOC109506674</fullName>
    </submittedName>
</protein>